<feature type="chain" id="PRO_5044366798" description="Endonuclease/exonuclease/phosphatase domain-containing protein" evidence="1">
    <location>
        <begin position="22"/>
        <end position="512"/>
    </location>
</feature>
<evidence type="ECO:0000259" key="2">
    <source>
        <dbReference type="Pfam" id="PF03372"/>
    </source>
</evidence>
<dbReference type="Pfam" id="PF03372">
    <property type="entry name" value="Exo_endo_phos"/>
    <property type="match status" value="1"/>
</dbReference>
<evidence type="ECO:0000313" key="4">
    <source>
        <dbReference type="EMBL" id="KAG7110748.1"/>
    </source>
</evidence>
<name>A0A0G4N4F4_VERLO</name>
<gene>
    <name evidence="3" type="ORF">BN1708_001726</name>
    <name evidence="4" type="ORF">HYQ45_017564</name>
</gene>
<dbReference type="STRING" id="100787.A0A0G4N4F4"/>
<dbReference type="Proteomes" id="UP000689129">
    <property type="component" value="Unassembled WGS sequence"/>
</dbReference>
<reference evidence="4" key="2">
    <citation type="journal article" date="2021" name="Mol. Plant Pathol.">
        <title>A 20-kb lineage-specific genomic region tames virulence in pathogenic amphidiploid Verticillium longisporum.</title>
        <authorList>
            <person name="Harting R."/>
            <person name="Starke J."/>
            <person name="Kusch H."/>
            <person name="Poggeler S."/>
            <person name="Maurus I."/>
            <person name="Schluter R."/>
            <person name="Landesfeind M."/>
            <person name="Bulla I."/>
            <person name="Nowrousian M."/>
            <person name="de Jonge R."/>
            <person name="Stahlhut G."/>
            <person name="Hoff K.J."/>
            <person name="Asshauer K.P."/>
            <person name="Thurmer A."/>
            <person name="Stanke M."/>
            <person name="Daniel R."/>
            <person name="Morgenstern B."/>
            <person name="Thomma B.P.H.J."/>
            <person name="Kronstad J.W."/>
            <person name="Braus-Stromeyer S.A."/>
            <person name="Braus G.H."/>
        </authorList>
    </citation>
    <scope>NUCLEOTIDE SEQUENCE</scope>
    <source>
        <strain evidence="4">Vl32</strain>
    </source>
</reference>
<evidence type="ECO:0000256" key="1">
    <source>
        <dbReference type="SAM" id="SignalP"/>
    </source>
</evidence>
<evidence type="ECO:0000313" key="3">
    <source>
        <dbReference type="EMBL" id="CRK41323.1"/>
    </source>
</evidence>
<dbReference type="OrthoDB" id="276515at2759"/>
<dbReference type="EMBL" id="CVQH01026971">
    <property type="protein sequence ID" value="CRK41323.1"/>
    <property type="molecule type" value="Genomic_DNA"/>
</dbReference>
<dbReference type="EMBL" id="JAEMWZ010000592">
    <property type="protein sequence ID" value="KAG7110748.1"/>
    <property type="molecule type" value="Genomic_DNA"/>
</dbReference>
<dbReference type="InterPro" id="IPR005135">
    <property type="entry name" value="Endo/exonuclease/phosphatase"/>
</dbReference>
<evidence type="ECO:0000313" key="5">
    <source>
        <dbReference type="Proteomes" id="UP000044602"/>
    </source>
</evidence>
<dbReference type="Gene3D" id="3.60.10.10">
    <property type="entry name" value="Endonuclease/exonuclease/phosphatase"/>
    <property type="match status" value="1"/>
</dbReference>
<organism evidence="3 5">
    <name type="scientific">Verticillium longisporum</name>
    <name type="common">Verticillium dahliae var. longisporum</name>
    <dbReference type="NCBI Taxonomy" id="100787"/>
    <lineage>
        <taxon>Eukaryota</taxon>
        <taxon>Fungi</taxon>
        <taxon>Dikarya</taxon>
        <taxon>Ascomycota</taxon>
        <taxon>Pezizomycotina</taxon>
        <taxon>Sordariomycetes</taxon>
        <taxon>Hypocreomycetidae</taxon>
        <taxon>Glomerellales</taxon>
        <taxon>Plectosphaerellaceae</taxon>
        <taxon>Verticillium</taxon>
    </lineage>
</organism>
<feature type="domain" description="Endonuclease/exonuclease/phosphatase" evidence="2">
    <location>
        <begin position="231"/>
        <end position="498"/>
    </location>
</feature>
<dbReference type="SUPFAM" id="SSF56219">
    <property type="entry name" value="DNase I-like"/>
    <property type="match status" value="1"/>
</dbReference>
<keyword evidence="1" id="KW-0732">Signal</keyword>
<sequence length="512" mass="55728">MHFRFVVPIALSAAFASFGLSAPSADRLNVRQLSGSLAVVEGQEPLTFKYTTPDAYSTNWVGLYYPGGGPINQVKPEQSLVWAYAPDSEGTVKLSPSGLQPGNYSAYFLARDGYKWLAEPIPAVLPRAPSGPLSFLVNKATLHNARQGEAYEARVGGFVAGGSEALTFSQASSDNWVKVSSDGTITGTPGRTASDTYITVRATSGDSSAEIKLTIPVRHAGSSLVKTLRVLTFNMWHGGTQVDNYHEKQVRFLLESNVDIVGLQEDQSGRHAHRLANALGWNYWASSHSVGVISRYPIAEKYGEINASGGVRIALDGDEQQINFWVVHLGYTPYGPYDFCFDGMDVDTVIEREAKSGRTPQITDTLAAMKGQIASAEDVPVLLVGDFNAPSHLDWTEALRKKNCGYANVPWPTSVKTTDAGLVDSFRVANPDPVKVPGITWSPLFPFHDGATGRPEPQDRIDFIYHAGNLTVKNSMDVVVGKPKPSPNHKQNEWTTDHATILTTYELPAWKL</sequence>
<dbReference type="PANTHER" id="PTHR41349:SF1">
    <property type="entry name" value="PROTEIN CBG08683"/>
    <property type="match status" value="1"/>
</dbReference>
<dbReference type="AlphaFoldDB" id="A0A0G4N4F4"/>
<keyword evidence="5" id="KW-1185">Reference proteome</keyword>
<dbReference type="InterPro" id="IPR013783">
    <property type="entry name" value="Ig-like_fold"/>
</dbReference>
<dbReference type="GO" id="GO:0003824">
    <property type="term" value="F:catalytic activity"/>
    <property type="evidence" value="ECO:0007669"/>
    <property type="project" value="InterPro"/>
</dbReference>
<dbReference type="InterPro" id="IPR036691">
    <property type="entry name" value="Endo/exonu/phosph_ase_sf"/>
</dbReference>
<dbReference type="Gene3D" id="2.60.40.10">
    <property type="entry name" value="Immunoglobulins"/>
    <property type="match status" value="1"/>
</dbReference>
<dbReference type="PANTHER" id="PTHR41349">
    <property type="match status" value="1"/>
</dbReference>
<reference evidence="3 5" key="1">
    <citation type="submission" date="2015-05" db="EMBL/GenBank/DDBJ databases">
        <authorList>
            <person name="Wang D.B."/>
            <person name="Wang M."/>
        </authorList>
    </citation>
    <scope>NUCLEOTIDE SEQUENCE [LARGE SCALE GENOMIC DNA]</scope>
    <source>
        <strain evidence="3">VL1</strain>
    </source>
</reference>
<protein>
    <recommendedName>
        <fullName evidence="2">Endonuclease/exonuclease/phosphatase domain-containing protein</fullName>
    </recommendedName>
</protein>
<accession>A0A0G4N4F4</accession>
<feature type="signal peptide" evidence="1">
    <location>
        <begin position="1"/>
        <end position="21"/>
    </location>
</feature>
<proteinExistence type="predicted"/>
<dbReference type="Proteomes" id="UP000044602">
    <property type="component" value="Unassembled WGS sequence"/>
</dbReference>
<feature type="non-terminal residue" evidence="3">
    <location>
        <position position="512"/>
    </location>
</feature>